<dbReference type="InterPro" id="IPR035952">
    <property type="entry name" value="Rhomboid-like_sf"/>
</dbReference>
<protein>
    <submittedName>
        <fullName evidence="6 8">Uncharacterized protein</fullName>
    </submittedName>
</protein>
<dbReference type="SUPFAM" id="SSF144091">
    <property type="entry name" value="Rhomboid-like"/>
    <property type="match status" value="1"/>
</dbReference>
<proteinExistence type="predicted"/>
<dbReference type="GO" id="GO:0004252">
    <property type="term" value="F:serine-type endopeptidase activity"/>
    <property type="evidence" value="ECO:0007669"/>
    <property type="project" value="TreeGrafter"/>
</dbReference>
<reference evidence="8" key="2">
    <citation type="submission" date="2020-04" db="EMBL/GenBank/DDBJ databases">
        <authorList>
            <consortium name="NCBI Genome Project"/>
        </authorList>
    </citation>
    <scope>NUCLEOTIDE SEQUENCE</scope>
    <source>
        <strain evidence="8">CBS 781.70</strain>
    </source>
</reference>
<feature type="transmembrane region" description="Helical" evidence="5">
    <location>
        <begin position="87"/>
        <end position="110"/>
    </location>
</feature>
<keyword evidence="4 5" id="KW-0472">Membrane</keyword>
<evidence type="ECO:0000256" key="1">
    <source>
        <dbReference type="ARBA" id="ARBA00004141"/>
    </source>
</evidence>
<name>A0A6G1G304_9PEZI</name>
<dbReference type="PANTHER" id="PTHR43066:SF21">
    <property type="entry name" value="UBIQUITIN-ASSOCIATED DOMAIN-CONTAINING PROTEIN 2"/>
    <property type="match status" value="1"/>
</dbReference>
<feature type="transmembrane region" description="Helical" evidence="5">
    <location>
        <begin position="55"/>
        <end position="75"/>
    </location>
</feature>
<keyword evidence="2 5" id="KW-0812">Transmembrane</keyword>
<gene>
    <name evidence="6 8" type="ORF">P152DRAFT_417190</name>
</gene>
<reference evidence="8" key="3">
    <citation type="submission" date="2025-04" db="UniProtKB">
        <authorList>
            <consortium name="RefSeq"/>
        </authorList>
    </citation>
    <scope>IDENTIFICATION</scope>
    <source>
        <strain evidence="8">CBS 781.70</strain>
    </source>
</reference>
<comment type="subcellular location">
    <subcellularLocation>
        <location evidence="1">Membrane</location>
        <topology evidence="1">Multi-pass membrane protein</topology>
    </subcellularLocation>
</comment>
<organism evidence="6">
    <name type="scientific">Eremomyces bilateralis CBS 781.70</name>
    <dbReference type="NCBI Taxonomy" id="1392243"/>
    <lineage>
        <taxon>Eukaryota</taxon>
        <taxon>Fungi</taxon>
        <taxon>Dikarya</taxon>
        <taxon>Ascomycota</taxon>
        <taxon>Pezizomycotina</taxon>
        <taxon>Dothideomycetes</taxon>
        <taxon>Dothideomycetes incertae sedis</taxon>
        <taxon>Eremomycetales</taxon>
        <taxon>Eremomycetaceae</taxon>
        <taxon>Eremomyces</taxon>
    </lineage>
</organism>
<dbReference type="GO" id="GO:0016020">
    <property type="term" value="C:membrane"/>
    <property type="evidence" value="ECO:0007669"/>
    <property type="project" value="UniProtKB-SubCell"/>
</dbReference>
<keyword evidence="3 5" id="KW-1133">Transmembrane helix</keyword>
<dbReference type="Proteomes" id="UP000504638">
    <property type="component" value="Unplaced"/>
</dbReference>
<evidence type="ECO:0000256" key="3">
    <source>
        <dbReference type="ARBA" id="ARBA00022989"/>
    </source>
</evidence>
<evidence type="ECO:0000313" key="8">
    <source>
        <dbReference type="RefSeq" id="XP_033533820.1"/>
    </source>
</evidence>
<dbReference type="PANTHER" id="PTHR43066">
    <property type="entry name" value="RHOMBOID-RELATED PROTEIN"/>
    <property type="match status" value="1"/>
</dbReference>
<dbReference type="AlphaFoldDB" id="A0A6G1G304"/>
<evidence type="ECO:0000313" key="6">
    <source>
        <dbReference type="EMBL" id="KAF1812189.1"/>
    </source>
</evidence>
<feature type="non-terminal residue" evidence="6">
    <location>
        <position position="283"/>
    </location>
</feature>
<accession>A0A6G1G304</accession>
<evidence type="ECO:0000256" key="5">
    <source>
        <dbReference type="SAM" id="Phobius"/>
    </source>
</evidence>
<dbReference type="OrthoDB" id="272778at2759"/>
<evidence type="ECO:0000256" key="4">
    <source>
        <dbReference type="ARBA" id="ARBA00023136"/>
    </source>
</evidence>
<feature type="transmembrane region" description="Helical" evidence="5">
    <location>
        <begin position="12"/>
        <end position="35"/>
    </location>
</feature>
<dbReference type="EMBL" id="ML975158">
    <property type="protein sequence ID" value="KAF1812189.1"/>
    <property type="molecule type" value="Genomic_DNA"/>
</dbReference>
<keyword evidence="7" id="KW-1185">Reference proteome</keyword>
<sequence length="283" mass="31275">MYISGFTGTPVTKLLIGSIIASAVAVSIFDVKYLVPLQVIPHIWEYGQIWRFLTWQGAYLNSTEVLFAVISIYQIRVVERLWGSRKFASFLLLTLPYTTLLPPLLLLLILRPFSFNTLNLLPAGPTAILFALLSQYHSAIPHTYKYNLSTSLSPSPPHPEPEPKLTSKSITYLTSLQLLAPNFPSSLLPALIGWSVGNLWRADALPGVNTASRIPWWLLPASSRPPSAMAPSDRIPAASTSRGSWTSWIWSVLPGTRAAERREYEGLRRRMEAEASATGEGSG</sequence>
<dbReference type="GeneID" id="54417650"/>
<reference evidence="6 8" key="1">
    <citation type="submission" date="2020-01" db="EMBL/GenBank/DDBJ databases">
        <authorList>
            <consortium name="DOE Joint Genome Institute"/>
            <person name="Haridas S."/>
            <person name="Albert R."/>
            <person name="Binder M."/>
            <person name="Bloem J."/>
            <person name="Labutti K."/>
            <person name="Salamov A."/>
            <person name="Andreopoulos B."/>
            <person name="Baker S.E."/>
            <person name="Barry K."/>
            <person name="Bills G."/>
            <person name="Bluhm B.H."/>
            <person name="Cannon C."/>
            <person name="Castanera R."/>
            <person name="Culley D.E."/>
            <person name="Daum C."/>
            <person name="Ezra D."/>
            <person name="Gonzalez J.B."/>
            <person name="Henrissat B."/>
            <person name="Kuo A."/>
            <person name="Liang C."/>
            <person name="Lipzen A."/>
            <person name="Lutzoni F."/>
            <person name="Magnuson J."/>
            <person name="Mondo S."/>
            <person name="Nolan M."/>
            <person name="Ohm R."/>
            <person name="Pangilinan J."/>
            <person name="Park H.-J."/>
            <person name="Ramirez L."/>
            <person name="Alfaro M."/>
            <person name="Sun H."/>
            <person name="Tritt A."/>
            <person name="Yoshinaga Y."/>
            <person name="Zwiers L.-H."/>
            <person name="Turgeon B.G."/>
            <person name="Goodwin S.B."/>
            <person name="Spatafora J.W."/>
            <person name="Crous P.W."/>
            <person name="Grigoriev I.V."/>
        </authorList>
    </citation>
    <scope>NUCLEOTIDE SEQUENCE</scope>
    <source>
        <strain evidence="6 8">CBS 781.70</strain>
    </source>
</reference>
<evidence type="ECO:0000313" key="7">
    <source>
        <dbReference type="Proteomes" id="UP000504638"/>
    </source>
</evidence>
<evidence type="ECO:0000256" key="2">
    <source>
        <dbReference type="ARBA" id="ARBA00022692"/>
    </source>
</evidence>
<dbReference type="RefSeq" id="XP_033533820.1">
    <property type="nucleotide sequence ID" value="XM_033677080.1"/>
</dbReference>